<keyword evidence="1 8" id="KW-0723">Serine/threonine-protein kinase</keyword>
<evidence type="ECO:0000313" key="11">
    <source>
        <dbReference type="Proteomes" id="UP001152747"/>
    </source>
</evidence>
<evidence type="ECO:0000256" key="4">
    <source>
        <dbReference type="ARBA" id="ARBA00022777"/>
    </source>
</evidence>
<keyword evidence="3 7" id="KW-0547">Nucleotide-binding</keyword>
<dbReference type="GO" id="GO:0043484">
    <property type="term" value="P:regulation of RNA splicing"/>
    <property type="evidence" value="ECO:0007669"/>
    <property type="project" value="TreeGrafter"/>
</dbReference>
<dbReference type="GO" id="GO:0004674">
    <property type="term" value="F:protein serine/threonine kinase activity"/>
    <property type="evidence" value="ECO:0007669"/>
    <property type="project" value="UniProtKB-KW"/>
</dbReference>
<keyword evidence="11" id="KW-1185">Reference proteome</keyword>
<feature type="domain" description="Protein kinase" evidence="9">
    <location>
        <begin position="17"/>
        <end position="345"/>
    </location>
</feature>
<dbReference type="AlphaFoldDB" id="A0A9P1MTM0"/>
<evidence type="ECO:0000259" key="9">
    <source>
        <dbReference type="PROSITE" id="PS50011"/>
    </source>
</evidence>
<evidence type="ECO:0000256" key="2">
    <source>
        <dbReference type="ARBA" id="ARBA00022679"/>
    </source>
</evidence>
<dbReference type="OrthoDB" id="5810704at2759"/>
<dbReference type="Gene3D" id="1.10.510.10">
    <property type="entry name" value="Transferase(Phosphotransferase) domain 1"/>
    <property type="match status" value="1"/>
</dbReference>
<comment type="similarity">
    <text evidence="6">Belongs to the protein kinase superfamily. CMGC Ser/Thr protein kinase family. Lammer subfamily.</text>
</comment>
<dbReference type="PANTHER" id="PTHR45646:SF8">
    <property type="entry name" value="PROTEIN KINASE DOMAIN-CONTAINING PROTEIN"/>
    <property type="match status" value="1"/>
</dbReference>
<dbReference type="SMART" id="SM00220">
    <property type="entry name" value="S_TKc"/>
    <property type="match status" value="1"/>
</dbReference>
<evidence type="ECO:0000256" key="5">
    <source>
        <dbReference type="ARBA" id="ARBA00022840"/>
    </source>
</evidence>
<dbReference type="Pfam" id="PF00069">
    <property type="entry name" value="Pkinase"/>
    <property type="match status" value="1"/>
</dbReference>
<dbReference type="InterPro" id="IPR051175">
    <property type="entry name" value="CLK_kinases"/>
</dbReference>
<dbReference type="PROSITE" id="PS00107">
    <property type="entry name" value="PROTEIN_KINASE_ATP"/>
    <property type="match status" value="1"/>
</dbReference>
<gene>
    <name evidence="10" type="ORF">CAMP_LOCUS2219</name>
</gene>
<comment type="caution">
    <text evidence="10">The sequence shown here is derived from an EMBL/GenBank/DDBJ whole genome shotgun (WGS) entry which is preliminary data.</text>
</comment>
<accession>A0A9P1MTM0</accession>
<dbReference type="SUPFAM" id="SSF56112">
    <property type="entry name" value="Protein kinase-like (PK-like)"/>
    <property type="match status" value="1"/>
</dbReference>
<organism evidence="10 11">
    <name type="scientific">Caenorhabditis angaria</name>
    <dbReference type="NCBI Taxonomy" id="860376"/>
    <lineage>
        <taxon>Eukaryota</taxon>
        <taxon>Metazoa</taxon>
        <taxon>Ecdysozoa</taxon>
        <taxon>Nematoda</taxon>
        <taxon>Chromadorea</taxon>
        <taxon>Rhabditida</taxon>
        <taxon>Rhabditina</taxon>
        <taxon>Rhabditomorpha</taxon>
        <taxon>Rhabditoidea</taxon>
        <taxon>Rhabditidae</taxon>
        <taxon>Peloderinae</taxon>
        <taxon>Caenorhabditis</taxon>
    </lineage>
</organism>
<dbReference type="PROSITE" id="PS00108">
    <property type="entry name" value="PROTEIN_KINASE_ST"/>
    <property type="match status" value="1"/>
</dbReference>
<dbReference type="InterPro" id="IPR011009">
    <property type="entry name" value="Kinase-like_dom_sf"/>
</dbReference>
<keyword evidence="2" id="KW-0808">Transferase</keyword>
<evidence type="ECO:0000256" key="1">
    <source>
        <dbReference type="ARBA" id="ARBA00022527"/>
    </source>
</evidence>
<dbReference type="Proteomes" id="UP001152747">
    <property type="component" value="Unassembled WGS sequence"/>
</dbReference>
<dbReference type="EMBL" id="CANHGI010000001">
    <property type="protein sequence ID" value="CAI5439582.1"/>
    <property type="molecule type" value="Genomic_DNA"/>
</dbReference>
<dbReference type="InterPro" id="IPR000719">
    <property type="entry name" value="Prot_kinase_dom"/>
</dbReference>
<evidence type="ECO:0000313" key="10">
    <source>
        <dbReference type="EMBL" id="CAI5439582.1"/>
    </source>
</evidence>
<evidence type="ECO:0000256" key="7">
    <source>
        <dbReference type="PROSITE-ProRule" id="PRU10141"/>
    </source>
</evidence>
<evidence type="ECO:0000256" key="3">
    <source>
        <dbReference type="ARBA" id="ARBA00022741"/>
    </source>
</evidence>
<keyword evidence="4" id="KW-0418">Kinase</keyword>
<proteinExistence type="inferred from homology"/>
<dbReference type="GO" id="GO:0005524">
    <property type="term" value="F:ATP binding"/>
    <property type="evidence" value="ECO:0007669"/>
    <property type="project" value="UniProtKB-UniRule"/>
</dbReference>
<dbReference type="InterPro" id="IPR017441">
    <property type="entry name" value="Protein_kinase_ATP_BS"/>
</dbReference>
<evidence type="ECO:0000256" key="6">
    <source>
        <dbReference type="ARBA" id="ARBA00037966"/>
    </source>
</evidence>
<dbReference type="Gene3D" id="3.30.200.20">
    <property type="entry name" value="Phosphorylase Kinase, domain 1"/>
    <property type="match status" value="1"/>
</dbReference>
<keyword evidence="5 7" id="KW-0067">ATP-binding</keyword>
<dbReference type="PANTHER" id="PTHR45646">
    <property type="entry name" value="SERINE/THREONINE-PROTEIN KINASE DOA-RELATED"/>
    <property type="match status" value="1"/>
</dbReference>
<name>A0A9P1MTM0_9PELO</name>
<dbReference type="InterPro" id="IPR008271">
    <property type="entry name" value="Ser/Thr_kinase_AS"/>
</dbReference>
<dbReference type="GO" id="GO:0005634">
    <property type="term" value="C:nucleus"/>
    <property type="evidence" value="ECO:0007669"/>
    <property type="project" value="TreeGrafter"/>
</dbReference>
<reference evidence="10" key="1">
    <citation type="submission" date="2022-11" db="EMBL/GenBank/DDBJ databases">
        <authorList>
            <person name="Kikuchi T."/>
        </authorList>
    </citation>
    <scope>NUCLEOTIDE SEQUENCE</scope>
    <source>
        <strain evidence="10">PS1010</strain>
    </source>
</reference>
<protein>
    <recommendedName>
        <fullName evidence="9">Protein kinase domain-containing protein</fullName>
    </recommendedName>
</protein>
<sequence length="355" mass="41022">MAELVGETVTTENGNQYKIMGFLGAGAFGQIFEVQSGDNQPLAMKIHRNIEKELHQVETDMMELVAKKAKSKNIVKMHEFGDLKNEKSTNVLCDRYIIMDLLGPSIFQVLDSEHPACFENSDIIQIGYQVCSAMEYLESLKILHLDLKPENICFVKIDNSVKSRRIQDQQPIIQMENTQIRLIDFGTARRIDKRESKVNFEVQTQNYREPEVFLGLGFNEKSDVWSFGCLLSELYTGQLLFFGDERKNSEESQLDVMQTVLRRAIPYYMYERAFDSDSNKVELSETGISFHKFNPTPLKDIETIFTNVRINDFIGCQLFDLILDCLEMDPEDRPKFADISKNRFFDDVHEIVQID</sequence>
<feature type="binding site" evidence="7">
    <location>
        <position position="45"/>
    </location>
    <ligand>
        <name>ATP</name>
        <dbReference type="ChEBI" id="CHEBI:30616"/>
    </ligand>
</feature>
<dbReference type="PROSITE" id="PS50011">
    <property type="entry name" value="PROTEIN_KINASE_DOM"/>
    <property type="match status" value="1"/>
</dbReference>
<evidence type="ECO:0000256" key="8">
    <source>
        <dbReference type="RuleBase" id="RU000304"/>
    </source>
</evidence>